<dbReference type="PROSITE" id="PS01302">
    <property type="entry name" value="UPF0758"/>
    <property type="match status" value="1"/>
</dbReference>
<dbReference type="PANTHER" id="PTHR30471:SF6">
    <property type="entry name" value="UPF0758 PROTEIN VC_0510"/>
    <property type="match status" value="1"/>
</dbReference>
<evidence type="ECO:0000256" key="2">
    <source>
        <dbReference type="ARBA" id="ARBA00022723"/>
    </source>
</evidence>
<name>A0A0C5X365_9GAMM</name>
<accession>A0A0C5X365</accession>
<keyword evidence="5" id="KW-0482">Metalloprotease</keyword>
<dbReference type="HOGENOM" id="CLU_073529_0_1_6"/>
<evidence type="ECO:0000259" key="6">
    <source>
        <dbReference type="PROSITE" id="PS50249"/>
    </source>
</evidence>
<protein>
    <submittedName>
        <fullName evidence="7">Putative DNA repair protein prophage protein</fullName>
    </submittedName>
</protein>
<dbReference type="GO" id="GO:0006508">
    <property type="term" value="P:proteolysis"/>
    <property type="evidence" value="ECO:0007669"/>
    <property type="project" value="UniProtKB-KW"/>
</dbReference>
<evidence type="ECO:0000313" key="8">
    <source>
        <dbReference type="Proteomes" id="UP000032303"/>
    </source>
</evidence>
<dbReference type="CDD" id="cd08071">
    <property type="entry name" value="MPN_DUF2466"/>
    <property type="match status" value="1"/>
</dbReference>
<proteinExistence type="predicted"/>
<dbReference type="GO" id="GO:0008237">
    <property type="term" value="F:metallopeptidase activity"/>
    <property type="evidence" value="ECO:0007669"/>
    <property type="project" value="UniProtKB-KW"/>
</dbReference>
<dbReference type="PANTHER" id="PTHR30471">
    <property type="entry name" value="DNA REPAIR PROTEIN RADC"/>
    <property type="match status" value="1"/>
</dbReference>
<keyword evidence="2" id="KW-0479">Metal-binding</keyword>
<evidence type="ECO:0000313" key="7">
    <source>
        <dbReference type="EMBL" id="AJR09785.1"/>
    </source>
</evidence>
<dbReference type="KEGG" id="pgb:H744_2c3141"/>
<dbReference type="InterPro" id="IPR037518">
    <property type="entry name" value="MPN"/>
</dbReference>
<dbReference type="InterPro" id="IPR020891">
    <property type="entry name" value="UPF0758_CS"/>
</dbReference>
<keyword evidence="8" id="KW-1185">Reference proteome</keyword>
<dbReference type="InterPro" id="IPR025657">
    <property type="entry name" value="RadC_JAB"/>
</dbReference>
<organism evidence="7 8">
    <name type="scientific">Photobacterium gaetbulicola Gung47</name>
    <dbReference type="NCBI Taxonomy" id="658445"/>
    <lineage>
        <taxon>Bacteria</taxon>
        <taxon>Pseudomonadati</taxon>
        <taxon>Pseudomonadota</taxon>
        <taxon>Gammaproteobacteria</taxon>
        <taxon>Vibrionales</taxon>
        <taxon>Vibrionaceae</taxon>
        <taxon>Photobacterium</taxon>
    </lineage>
</organism>
<reference evidence="7 8" key="1">
    <citation type="submission" date="2013-05" db="EMBL/GenBank/DDBJ databases">
        <title>Complete genome sequence of the lipase-producing bacterium Photobacterium gaetbulicola Gung47.</title>
        <authorList>
            <person name="Kim Y.-O."/>
        </authorList>
    </citation>
    <scope>NUCLEOTIDE SEQUENCE [LARGE SCALE GENOMIC DNA]</scope>
    <source>
        <strain evidence="7 8">Gung47</strain>
    </source>
</reference>
<dbReference type="SUPFAM" id="SSF102712">
    <property type="entry name" value="JAB1/MPN domain"/>
    <property type="match status" value="1"/>
</dbReference>
<dbReference type="Gene3D" id="3.40.140.10">
    <property type="entry name" value="Cytidine Deaminase, domain 2"/>
    <property type="match status" value="1"/>
</dbReference>
<evidence type="ECO:0000256" key="4">
    <source>
        <dbReference type="ARBA" id="ARBA00022833"/>
    </source>
</evidence>
<keyword evidence="1" id="KW-0645">Protease</keyword>
<keyword evidence="3" id="KW-0378">Hydrolase</keyword>
<dbReference type="GO" id="GO:0046872">
    <property type="term" value="F:metal ion binding"/>
    <property type="evidence" value="ECO:0007669"/>
    <property type="project" value="UniProtKB-KW"/>
</dbReference>
<dbReference type="InterPro" id="IPR001405">
    <property type="entry name" value="UPF0758"/>
</dbReference>
<feature type="domain" description="MPN" evidence="6">
    <location>
        <begin position="67"/>
        <end position="188"/>
    </location>
</feature>
<dbReference type="NCBIfam" id="TIGR00608">
    <property type="entry name" value="radc"/>
    <property type="match status" value="1"/>
</dbReference>
<dbReference type="AlphaFoldDB" id="A0A0C5X365"/>
<keyword evidence="4" id="KW-0862">Zinc</keyword>
<sequence>MVNGNILCNPFFFKYILLECEYLLPTTGGSMHSSSLSNYRQSSPTELREVLETAASMLAAKYARHGSFTNPEVSKQYLQMKLAHYDKEVFGAMLLDNQNRLITFEVLFTGTIDAASIYPREVVKVALAANAAAVIFGHNHPSGVPEPSQSDRRITTRLSDALALIDIRVLDHIVVGESCVSFAERGWL</sequence>
<evidence type="ECO:0000256" key="3">
    <source>
        <dbReference type="ARBA" id="ARBA00022801"/>
    </source>
</evidence>
<dbReference type="PATRIC" id="fig|658445.3.peg.5199"/>
<dbReference type="PROSITE" id="PS50249">
    <property type="entry name" value="MPN"/>
    <property type="match status" value="1"/>
</dbReference>
<dbReference type="Pfam" id="PF04002">
    <property type="entry name" value="RadC"/>
    <property type="match status" value="1"/>
</dbReference>
<gene>
    <name evidence="7" type="ORF">H744_2c3141</name>
</gene>
<dbReference type="Proteomes" id="UP000032303">
    <property type="component" value="Chromosome 2"/>
</dbReference>
<dbReference type="EMBL" id="CP005974">
    <property type="protein sequence ID" value="AJR09785.1"/>
    <property type="molecule type" value="Genomic_DNA"/>
</dbReference>
<evidence type="ECO:0000256" key="5">
    <source>
        <dbReference type="ARBA" id="ARBA00023049"/>
    </source>
</evidence>
<dbReference type="STRING" id="658445.H744_2c3141"/>
<evidence type="ECO:0000256" key="1">
    <source>
        <dbReference type="ARBA" id="ARBA00022670"/>
    </source>
</evidence>